<dbReference type="InterPro" id="IPR050595">
    <property type="entry name" value="Bact_response_regulator"/>
</dbReference>
<dbReference type="AlphaFoldDB" id="A0A1S1P101"/>
<accession>A0A1S1P101</accession>
<dbReference type="SUPFAM" id="SSF52172">
    <property type="entry name" value="CheY-like"/>
    <property type="match status" value="1"/>
</dbReference>
<feature type="modified residue" description="4-aspartylphosphate" evidence="2">
    <location>
        <position position="63"/>
    </location>
</feature>
<name>A0A1S1P101_METEX</name>
<dbReference type="InterPro" id="IPR001789">
    <property type="entry name" value="Sig_transdc_resp-reg_receiver"/>
</dbReference>
<keyword evidence="1 2" id="KW-0597">Phosphoprotein</keyword>
<reference evidence="4 5" key="1">
    <citation type="submission" date="2016-10" db="EMBL/GenBank/DDBJ databases">
        <title>Draft genome sequence of Methylobacterium extorquens CP3, a seed endophyte of Crotalaria pumila with plant growth-promoting and metal tolerance properties.</title>
        <authorList>
            <person name="Sanchez-Lopez A.S."/>
            <person name="Van Hamme J.D."/>
            <person name="Thijs S."/>
            <person name="Mcammond B.M."/>
            <person name="Stevens V."/>
            <person name="Gonzalez-Chavez M.D.C."/>
            <person name="Vangronsveld J."/>
        </authorList>
    </citation>
    <scope>NUCLEOTIDE SEQUENCE [LARGE SCALE GENOMIC DNA]</scope>
    <source>
        <strain evidence="4 5">CP3</strain>
    </source>
</reference>
<feature type="domain" description="Response regulatory" evidence="3">
    <location>
        <begin position="9"/>
        <end position="126"/>
    </location>
</feature>
<dbReference type="PANTHER" id="PTHR44591:SF18">
    <property type="entry name" value="REGULATORY PROTEIN"/>
    <property type="match status" value="1"/>
</dbReference>
<dbReference type="Pfam" id="PF00072">
    <property type="entry name" value="Response_reg"/>
    <property type="match status" value="1"/>
</dbReference>
<evidence type="ECO:0000256" key="2">
    <source>
        <dbReference type="PROSITE-ProRule" id="PRU00169"/>
    </source>
</evidence>
<evidence type="ECO:0000313" key="4">
    <source>
        <dbReference type="EMBL" id="OHV14725.1"/>
    </source>
</evidence>
<evidence type="ECO:0000313" key="5">
    <source>
        <dbReference type="Proteomes" id="UP000180215"/>
    </source>
</evidence>
<dbReference type="Proteomes" id="UP000180215">
    <property type="component" value="Unassembled WGS sequence"/>
</dbReference>
<protein>
    <submittedName>
        <fullName evidence="4">Response regulator</fullName>
    </submittedName>
</protein>
<dbReference type="RefSeq" id="WP_056463784.1">
    <property type="nucleotide sequence ID" value="NZ_JAKOAU010000005.1"/>
</dbReference>
<proteinExistence type="predicted"/>
<dbReference type="PROSITE" id="PS50110">
    <property type="entry name" value="RESPONSE_REGULATORY"/>
    <property type="match status" value="1"/>
</dbReference>
<sequence>MSGANARPTVLVVEDDAVIRCAAVELIVEAGFTVREATNGNEAIRMLDQEQEAGGTVCVVVTDIDMPLGIDGIKLAACIDRRWPRIGIVITSGKVRPSPGDIPTDGLFIRKPYTEECLVAAIRSVMP</sequence>
<comment type="caution">
    <text evidence="4">The sequence shown here is derived from an EMBL/GenBank/DDBJ whole genome shotgun (WGS) entry which is preliminary data.</text>
</comment>
<dbReference type="EMBL" id="MNAO01000460">
    <property type="protein sequence ID" value="OHV14725.1"/>
    <property type="molecule type" value="Genomic_DNA"/>
</dbReference>
<dbReference type="InterPro" id="IPR011006">
    <property type="entry name" value="CheY-like_superfamily"/>
</dbReference>
<dbReference type="GO" id="GO:0000160">
    <property type="term" value="P:phosphorelay signal transduction system"/>
    <property type="evidence" value="ECO:0007669"/>
    <property type="project" value="InterPro"/>
</dbReference>
<organism evidence="4 5">
    <name type="scientific">Methylorubrum extorquens</name>
    <name type="common">Methylobacterium dichloromethanicum</name>
    <name type="synonym">Methylobacterium extorquens</name>
    <dbReference type="NCBI Taxonomy" id="408"/>
    <lineage>
        <taxon>Bacteria</taxon>
        <taxon>Pseudomonadati</taxon>
        <taxon>Pseudomonadota</taxon>
        <taxon>Alphaproteobacteria</taxon>
        <taxon>Hyphomicrobiales</taxon>
        <taxon>Methylobacteriaceae</taxon>
        <taxon>Methylorubrum</taxon>
    </lineage>
</organism>
<dbReference type="SMART" id="SM00448">
    <property type="entry name" value="REC"/>
    <property type="match status" value="1"/>
</dbReference>
<evidence type="ECO:0000256" key="1">
    <source>
        <dbReference type="ARBA" id="ARBA00022553"/>
    </source>
</evidence>
<dbReference type="PANTHER" id="PTHR44591">
    <property type="entry name" value="STRESS RESPONSE REGULATOR PROTEIN 1"/>
    <property type="match status" value="1"/>
</dbReference>
<evidence type="ECO:0000259" key="3">
    <source>
        <dbReference type="PROSITE" id="PS50110"/>
    </source>
</evidence>
<gene>
    <name evidence="4" type="ORF">BK022_24335</name>
</gene>
<dbReference type="Gene3D" id="3.40.50.2300">
    <property type="match status" value="1"/>
</dbReference>